<sequence>MGKTLKDITTEIKNAVGKRRKLNGVIEEAICNLSDVMNDISNVKVLSKQIKENEEKISTQESEIEKLKEEIQRLDEEKMKEQTQAQILLQEDDFARSIHTILTNTFYFQNITFKYLYTSPVINTDIMNANFNYAPLVIVFHTTESKTFGMFSNLFFFSIFNGIFFPFYLKTGSLAFTKCEGNYISVNGVLYFKESEIILDKAIIDSTTEPSLFYLEHFTTQTDNVIKLQITNFHAWNLIFN</sequence>
<feature type="transmembrane region" description="Helical" evidence="2">
    <location>
        <begin position="148"/>
        <end position="169"/>
    </location>
</feature>
<dbReference type="GeneID" id="14886703"/>
<dbReference type="VEuPathDB" id="AmoebaDB:EIN_411400"/>
<name>A0A0A1U161_ENTIV</name>
<organism evidence="3 4">
    <name type="scientific">Entamoeba invadens IP1</name>
    <dbReference type="NCBI Taxonomy" id="370355"/>
    <lineage>
        <taxon>Eukaryota</taxon>
        <taxon>Amoebozoa</taxon>
        <taxon>Evosea</taxon>
        <taxon>Archamoebae</taxon>
        <taxon>Mastigamoebida</taxon>
        <taxon>Entamoebidae</taxon>
        <taxon>Entamoeba</taxon>
    </lineage>
</organism>
<protein>
    <submittedName>
        <fullName evidence="3">Uncharacterized protein</fullName>
    </submittedName>
</protein>
<gene>
    <name evidence="3" type="ORF">EIN_411400</name>
</gene>
<keyword evidence="2" id="KW-0472">Membrane</keyword>
<dbReference type="RefSeq" id="XP_004254558.1">
    <property type="nucleotide sequence ID" value="XM_004254510.1"/>
</dbReference>
<keyword evidence="2" id="KW-0812">Transmembrane</keyword>
<feature type="coiled-coil region" evidence="1">
    <location>
        <begin position="43"/>
        <end position="91"/>
    </location>
</feature>
<evidence type="ECO:0000313" key="3">
    <source>
        <dbReference type="EMBL" id="ELP87787.1"/>
    </source>
</evidence>
<dbReference type="KEGG" id="eiv:EIN_411400"/>
<keyword evidence="4" id="KW-1185">Reference proteome</keyword>
<evidence type="ECO:0000256" key="2">
    <source>
        <dbReference type="SAM" id="Phobius"/>
    </source>
</evidence>
<evidence type="ECO:0000256" key="1">
    <source>
        <dbReference type="SAM" id="Coils"/>
    </source>
</evidence>
<proteinExistence type="predicted"/>
<dbReference type="EMBL" id="KB206788">
    <property type="protein sequence ID" value="ELP87787.1"/>
    <property type="molecule type" value="Genomic_DNA"/>
</dbReference>
<dbReference type="AlphaFoldDB" id="A0A0A1U161"/>
<dbReference type="Proteomes" id="UP000014680">
    <property type="component" value="Unassembled WGS sequence"/>
</dbReference>
<keyword evidence="1" id="KW-0175">Coiled coil</keyword>
<evidence type="ECO:0000313" key="4">
    <source>
        <dbReference type="Proteomes" id="UP000014680"/>
    </source>
</evidence>
<keyword evidence="2" id="KW-1133">Transmembrane helix</keyword>
<accession>A0A0A1U161</accession>
<reference evidence="3 4" key="1">
    <citation type="submission" date="2012-10" db="EMBL/GenBank/DDBJ databases">
        <authorList>
            <person name="Zafar N."/>
            <person name="Inman J."/>
            <person name="Hall N."/>
            <person name="Lorenzi H."/>
            <person name="Caler E."/>
        </authorList>
    </citation>
    <scope>NUCLEOTIDE SEQUENCE [LARGE SCALE GENOMIC DNA]</scope>
    <source>
        <strain evidence="3 4">IP1</strain>
    </source>
</reference>